<proteinExistence type="predicted"/>
<dbReference type="EMBL" id="AAZJ01000002">
    <property type="protein sequence ID" value="EDK14522.1"/>
    <property type="molecule type" value="Genomic_DNA"/>
</dbReference>
<evidence type="ECO:0000256" key="1">
    <source>
        <dbReference type="SAM" id="MobiDB-lite"/>
    </source>
</evidence>
<organism evidence="2 3">
    <name type="scientific">Haemophilus influenzae 22.4-21</name>
    <dbReference type="NCBI Taxonomy" id="375063"/>
    <lineage>
        <taxon>Bacteria</taxon>
        <taxon>Pseudomonadati</taxon>
        <taxon>Pseudomonadota</taxon>
        <taxon>Gammaproteobacteria</taxon>
        <taxon>Pasteurellales</taxon>
        <taxon>Pasteurellaceae</taxon>
        <taxon>Haemophilus</taxon>
    </lineage>
</organism>
<reference evidence="2 3" key="1">
    <citation type="journal article" date="2007" name="Genome Biol.">
        <title>Characterization and modeling of the Haemophilus influenzae core and supragenomes based on the complete genomic sequences of Rd and 12 clinical nontypeable strains.</title>
        <authorList>
            <person name="Hogg J.S."/>
            <person name="Hu F.Z."/>
            <person name="Janto B."/>
            <person name="Boissy R."/>
            <person name="Hayes J."/>
            <person name="Keefe R."/>
            <person name="Post J.C."/>
            <person name="Ehrlich G.D."/>
        </authorList>
    </citation>
    <scope>NUCLEOTIDE SEQUENCE [LARGE SCALE GENOMIC DNA]</scope>
    <source>
        <strain evidence="2 3">22.4-21</strain>
    </source>
</reference>
<evidence type="ECO:0000313" key="3">
    <source>
        <dbReference type="Proteomes" id="UP000005596"/>
    </source>
</evidence>
<accession>A4NWM9</accession>
<protein>
    <submittedName>
        <fullName evidence="2">Uncharacterized protein</fullName>
    </submittedName>
</protein>
<dbReference type="AlphaFoldDB" id="A4NWM9"/>
<name>A4NWM9_HAEIF</name>
<dbReference type="Proteomes" id="UP000005596">
    <property type="component" value="Unassembled WGS sequence"/>
</dbReference>
<dbReference type="BioCyc" id="HINF375063:G119K-605-MONOMER"/>
<gene>
    <name evidence="2" type="ORF">CGSHiR3021_06690</name>
</gene>
<feature type="region of interest" description="Disordered" evidence="1">
    <location>
        <begin position="105"/>
        <end position="124"/>
    </location>
</feature>
<sequence length="124" mass="14222">MKIKILKPNEKITENSWGNEKFRNFCIENMNFIYRIVNSISDSLKQESLKQKDTVIIKNDGDITYALNGKRLSTLNKTILNMNGKMELVQLLGDLWSDIDFQNTQNEGGVSFPTGKNQKPYCAE</sequence>
<evidence type="ECO:0000313" key="2">
    <source>
        <dbReference type="EMBL" id="EDK14522.1"/>
    </source>
</evidence>